<protein>
    <submittedName>
        <fullName evidence="1">Uncharacterized protein</fullName>
    </submittedName>
</protein>
<reference evidence="2" key="1">
    <citation type="submission" date="2016-02" db="EMBL/GenBank/DDBJ databases">
        <title>Comparative genomics of biotechnologically important yeasts.</title>
        <authorList>
            <consortium name="DOE Joint Genome Institute"/>
            <person name="Riley R."/>
            <person name="Haridas S."/>
            <person name="Wolfe K.H."/>
            <person name="Lopes M.R."/>
            <person name="Hittinger C.T."/>
            <person name="Goker M."/>
            <person name="Salamov A."/>
            <person name="Wisecaver J."/>
            <person name="Long T.M."/>
            <person name="Aerts A.L."/>
            <person name="Barry K."/>
            <person name="Choi C."/>
            <person name="Clum A."/>
            <person name="Coughlan A.Y."/>
            <person name="Deshpande S."/>
            <person name="Douglass A.P."/>
            <person name="Hanson S.J."/>
            <person name="Klenk H.-P."/>
            <person name="Labutti K."/>
            <person name="Lapidus A."/>
            <person name="Lindquist E."/>
            <person name="Lipzen A."/>
            <person name="Meier-Kolthoff J.P."/>
            <person name="Ohm R.A."/>
            <person name="Otillar R.P."/>
            <person name="Pangilinan J."/>
            <person name="Peng Y."/>
            <person name="Rokas A."/>
            <person name="Rosa C.A."/>
            <person name="Scheuner C."/>
            <person name="Sibirny A.A."/>
            <person name="Slot J.C."/>
            <person name="Stielow J.B."/>
            <person name="Sun H."/>
            <person name="Kurtzman C.P."/>
            <person name="Blackwell M."/>
            <person name="Jeffries T.W."/>
            <person name="Grigoriev I.V."/>
        </authorList>
    </citation>
    <scope>NUCLEOTIDE SEQUENCE [LARGE SCALE GENOMIC DNA]</scope>
    <source>
        <strain evidence="2">NRRL Y-17796</strain>
    </source>
</reference>
<dbReference type="OrthoDB" id="549336at2759"/>
<organism evidence="1 2">
    <name type="scientific">Tortispora caseinolytica NRRL Y-17796</name>
    <dbReference type="NCBI Taxonomy" id="767744"/>
    <lineage>
        <taxon>Eukaryota</taxon>
        <taxon>Fungi</taxon>
        <taxon>Dikarya</taxon>
        <taxon>Ascomycota</taxon>
        <taxon>Saccharomycotina</taxon>
        <taxon>Trigonopsidomycetes</taxon>
        <taxon>Trigonopsidales</taxon>
        <taxon>Trigonopsidaceae</taxon>
        <taxon>Tortispora</taxon>
    </lineage>
</organism>
<sequence>MSISTWEARFKKVPVDYIVPVFPVPYVCNTGETEYTIVAIQGLIDEQKRNYEEVFNTVSGASDIKLRIAGSGVKLETQARTSEKIEWSIDSSYMDYYQFLGESMALLPAFSSEAYYSTKVSSTIATSLIVAVPLLAMPRLLQTYPFLPPECTWTVASDSVADAFAELRSCRDQLDARRACLMELRRQLIADNVKKLQSALYGSASEYFRYKVSRTLKSNKIEDMLRSDLSI</sequence>
<proteinExistence type="predicted"/>
<dbReference type="AlphaFoldDB" id="A0A1E4TCL1"/>
<evidence type="ECO:0000313" key="1">
    <source>
        <dbReference type="EMBL" id="ODV89500.1"/>
    </source>
</evidence>
<dbReference type="EMBL" id="KV453843">
    <property type="protein sequence ID" value="ODV89500.1"/>
    <property type="molecule type" value="Genomic_DNA"/>
</dbReference>
<gene>
    <name evidence="1" type="ORF">CANCADRAFT_32733</name>
</gene>
<evidence type="ECO:0000313" key="2">
    <source>
        <dbReference type="Proteomes" id="UP000095023"/>
    </source>
</evidence>
<keyword evidence="2" id="KW-1185">Reference proteome</keyword>
<dbReference type="Proteomes" id="UP000095023">
    <property type="component" value="Unassembled WGS sequence"/>
</dbReference>
<accession>A0A1E4TCL1</accession>
<name>A0A1E4TCL1_9ASCO</name>